<dbReference type="AlphaFoldDB" id="A0AAV1Z160"/>
<evidence type="ECO:0000313" key="2">
    <source>
        <dbReference type="EMBL" id="CAL1265277.1"/>
    </source>
</evidence>
<evidence type="ECO:0000313" key="3">
    <source>
        <dbReference type="Proteomes" id="UP001497382"/>
    </source>
</evidence>
<dbReference type="Proteomes" id="UP001497382">
    <property type="component" value="Unassembled WGS sequence"/>
</dbReference>
<sequence length="118" mass="13290">MHKPNDNWETENHFPASSKNPHDAGENLPYNQTIDKRAPRSACKRGEGSREHHLPFVTFTSPHLSFGQEVSLFPVAKTELDEQLDETGKAKRMRWEQRRDGDAGINMAAEGLAYGWGG</sequence>
<proteinExistence type="predicted"/>
<organism evidence="2 3">
    <name type="scientific">Larinioides sclopetarius</name>
    <dbReference type="NCBI Taxonomy" id="280406"/>
    <lineage>
        <taxon>Eukaryota</taxon>
        <taxon>Metazoa</taxon>
        <taxon>Ecdysozoa</taxon>
        <taxon>Arthropoda</taxon>
        <taxon>Chelicerata</taxon>
        <taxon>Arachnida</taxon>
        <taxon>Araneae</taxon>
        <taxon>Araneomorphae</taxon>
        <taxon>Entelegynae</taxon>
        <taxon>Araneoidea</taxon>
        <taxon>Araneidae</taxon>
        <taxon>Larinioides</taxon>
    </lineage>
</organism>
<keyword evidence="3" id="KW-1185">Reference proteome</keyword>
<feature type="compositionally biased region" description="Basic and acidic residues" evidence="1">
    <location>
        <begin position="1"/>
        <end position="12"/>
    </location>
</feature>
<dbReference type="EMBL" id="CAXIEN010000017">
    <property type="protein sequence ID" value="CAL1265277.1"/>
    <property type="molecule type" value="Genomic_DNA"/>
</dbReference>
<reference evidence="2 3" key="1">
    <citation type="submission" date="2024-04" db="EMBL/GenBank/DDBJ databases">
        <authorList>
            <person name="Rising A."/>
            <person name="Reimegard J."/>
            <person name="Sonavane S."/>
            <person name="Akerstrom W."/>
            <person name="Nylinder S."/>
            <person name="Hedman E."/>
            <person name="Kallberg Y."/>
        </authorList>
    </citation>
    <scope>NUCLEOTIDE SEQUENCE [LARGE SCALE GENOMIC DNA]</scope>
</reference>
<protein>
    <submittedName>
        <fullName evidence="2">Uncharacterized protein</fullName>
    </submittedName>
</protein>
<comment type="caution">
    <text evidence="2">The sequence shown here is derived from an EMBL/GenBank/DDBJ whole genome shotgun (WGS) entry which is preliminary data.</text>
</comment>
<feature type="compositionally biased region" description="Basic and acidic residues" evidence="1">
    <location>
        <begin position="34"/>
        <end position="54"/>
    </location>
</feature>
<feature type="region of interest" description="Disordered" evidence="1">
    <location>
        <begin position="1"/>
        <end position="54"/>
    </location>
</feature>
<name>A0AAV1Z160_9ARAC</name>
<evidence type="ECO:0000256" key="1">
    <source>
        <dbReference type="SAM" id="MobiDB-lite"/>
    </source>
</evidence>
<gene>
    <name evidence="2" type="ORF">LARSCL_LOCUS2447</name>
</gene>
<accession>A0AAV1Z160</accession>